<sequence>MSGFNMGTSVSIFNSKKQYFMEDGRFKMKTHYKHEFQMFEFYYHNCLLRELRKKMADGSCITQKKKNKEMVSVIHNLQTSIDELSSFIQKMSRHADQYSDNIRKMRKHIKSFTRLSKDDDIISMLPLFD</sequence>
<evidence type="ECO:0000313" key="2">
    <source>
        <dbReference type="Proteomes" id="UP001206925"/>
    </source>
</evidence>
<dbReference type="EMBL" id="JAMZMK010008404">
    <property type="protein sequence ID" value="KAI7740560.1"/>
    <property type="molecule type" value="Genomic_DNA"/>
</dbReference>
<proteinExistence type="predicted"/>
<dbReference type="AlphaFoldDB" id="A0AAD5GFI8"/>
<gene>
    <name evidence="1" type="ORF">M8C21_023928</name>
</gene>
<protein>
    <submittedName>
        <fullName evidence="1">Uncharacterized protein</fullName>
    </submittedName>
</protein>
<name>A0AAD5GFI8_AMBAR</name>
<comment type="caution">
    <text evidence="1">The sequence shown here is derived from an EMBL/GenBank/DDBJ whole genome shotgun (WGS) entry which is preliminary data.</text>
</comment>
<evidence type="ECO:0000313" key="1">
    <source>
        <dbReference type="EMBL" id="KAI7740560.1"/>
    </source>
</evidence>
<dbReference type="Proteomes" id="UP001206925">
    <property type="component" value="Unassembled WGS sequence"/>
</dbReference>
<organism evidence="1 2">
    <name type="scientific">Ambrosia artemisiifolia</name>
    <name type="common">Common ragweed</name>
    <dbReference type="NCBI Taxonomy" id="4212"/>
    <lineage>
        <taxon>Eukaryota</taxon>
        <taxon>Viridiplantae</taxon>
        <taxon>Streptophyta</taxon>
        <taxon>Embryophyta</taxon>
        <taxon>Tracheophyta</taxon>
        <taxon>Spermatophyta</taxon>
        <taxon>Magnoliopsida</taxon>
        <taxon>eudicotyledons</taxon>
        <taxon>Gunneridae</taxon>
        <taxon>Pentapetalae</taxon>
        <taxon>asterids</taxon>
        <taxon>campanulids</taxon>
        <taxon>Asterales</taxon>
        <taxon>Asteraceae</taxon>
        <taxon>Asteroideae</taxon>
        <taxon>Heliantheae alliance</taxon>
        <taxon>Heliantheae</taxon>
        <taxon>Ambrosia</taxon>
    </lineage>
</organism>
<keyword evidence="2" id="KW-1185">Reference proteome</keyword>
<reference evidence="1" key="1">
    <citation type="submission" date="2022-06" db="EMBL/GenBank/DDBJ databases">
        <title>Uncovering the hologenomic basis of an extraordinary plant invasion.</title>
        <authorList>
            <person name="Bieker V.C."/>
            <person name="Martin M.D."/>
            <person name="Gilbert T."/>
            <person name="Hodgins K."/>
            <person name="Battlay P."/>
            <person name="Petersen B."/>
            <person name="Wilson J."/>
        </authorList>
    </citation>
    <scope>NUCLEOTIDE SEQUENCE</scope>
    <source>
        <strain evidence="1">AA19_3_7</strain>
        <tissue evidence="1">Leaf</tissue>
    </source>
</reference>
<accession>A0AAD5GFI8</accession>